<name>A0A381P9H4_9ZZZZ</name>
<protein>
    <submittedName>
        <fullName evidence="1">Uncharacterized protein</fullName>
    </submittedName>
</protein>
<sequence>MPLPDSQDVHLIAWAADRRDVGYVRDELRSVVRLTLVD</sequence>
<dbReference type="AlphaFoldDB" id="A0A381P9H4"/>
<accession>A0A381P9H4</accession>
<proteinExistence type="predicted"/>
<dbReference type="EMBL" id="UINC01000912">
    <property type="protein sequence ID" value="SUZ63254.1"/>
    <property type="molecule type" value="Genomic_DNA"/>
</dbReference>
<gene>
    <name evidence="1" type="ORF">METZ01_LOCUS16108</name>
</gene>
<organism evidence="1">
    <name type="scientific">marine metagenome</name>
    <dbReference type="NCBI Taxonomy" id="408172"/>
    <lineage>
        <taxon>unclassified sequences</taxon>
        <taxon>metagenomes</taxon>
        <taxon>ecological metagenomes</taxon>
    </lineage>
</organism>
<evidence type="ECO:0000313" key="1">
    <source>
        <dbReference type="EMBL" id="SUZ63254.1"/>
    </source>
</evidence>
<reference evidence="1" key="1">
    <citation type="submission" date="2018-05" db="EMBL/GenBank/DDBJ databases">
        <authorList>
            <person name="Lanie J.A."/>
            <person name="Ng W.-L."/>
            <person name="Kazmierczak K.M."/>
            <person name="Andrzejewski T.M."/>
            <person name="Davidsen T.M."/>
            <person name="Wayne K.J."/>
            <person name="Tettelin H."/>
            <person name="Glass J.I."/>
            <person name="Rusch D."/>
            <person name="Podicherti R."/>
            <person name="Tsui H.-C.T."/>
            <person name="Winkler M.E."/>
        </authorList>
    </citation>
    <scope>NUCLEOTIDE SEQUENCE</scope>
</reference>